<proteinExistence type="predicted"/>
<protein>
    <recommendedName>
        <fullName evidence="2">Hedgehog/Intein (Hint) domain-containing protein</fullName>
    </recommendedName>
</protein>
<reference evidence="3 4" key="1">
    <citation type="submission" date="2015-07" db="EMBL/GenBank/DDBJ databases">
        <authorList>
            <person name="Noorani M."/>
        </authorList>
    </citation>
    <scope>NUCLEOTIDE SEQUENCE [LARGE SCALE GENOMIC DNA]</scope>
    <source>
        <strain evidence="3 4">CECT 7802</strain>
    </source>
</reference>
<name>A0A0M6YHN7_9RHOB</name>
<feature type="region of interest" description="Disordered" evidence="1">
    <location>
        <begin position="26"/>
        <end position="45"/>
    </location>
</feature>
<gene>
    <name evidence="3" type="ORF">JDO7802_00782</name>
</gene>
<dbReference type="STRING" id="420998.JDO7802_00782"/>
<feature type="region of interest" description="Disordered" evidence="1">
    <location>
        <begin position="133"/>
        <end position="158"/>
    </location>
</feature>
<dbReference type="SUPFAM" id="SSF51294">
    <property type="entry name" value="Hedgehog/intein (Hint) domain"/>
    <property type="match status" value="1"/>
</dbReference>
<dbReference type="AlphaFoldDB" id="A0A0M6YHN7"/>
<dbReference type="RefSeq" id="WP_055082723.1">
    <property type="nucleotide sequence ID" value="NZ_CXSU01000005.1"/>
</dbReference>
<sequence>MASSYSVLVYSALNLTGADGQQAFESDTIDGSFSGEGPYTTGQEDASRLTIDDNDEGEDGQVFNDGVSRAQFTENDMTFTYIGADGEPVTTTFPAGTQIQSEFSTTMTSGYTVHGLRLRDPETDEWVTAGYYLEPPPGGDPTPPPGTNLGEPNGWNDQGHKTMGPQCLMAGTMIATALGDRAIETLRAGDMVRTDLGLAPLIWTGLRVLPVVTLRGRPDWWPIRIAAGVLGNDRPLCVSPQHRVLLHSAQAALIFGADQVLVPARALVAANVPRVAQPCPTERVIYCHLACRQHRLVRAAGAWVETLLDGDEMAGGAAIRGGAARPCLTVREAKTLLRCDGGVRMPQHVA</sequence>
<keyword evidence="4" id="KW-1185">Reference proteome</keyword>
<dbReference type="EMBL" id="CXSU01000005">
    <property type="protein sequence ID" value="CTQ48777.1"/>
    <property type="molecule type" value="Genomic_DNA"/>
</dbReference>
<evidence type="ECO:0000313" key="3">
    <source>
        <dbReference type="EMBL" id="CTQ48777.1"/>
    </source>
</evidence>
<dbReference type="Proteomes" id="UP000049222">
    <property type="component" value="Unassembled WGS sequence"/>
</dbReference>
<dbReference type="Pfam" id="PF13403">
    <property type="entry name" value="Hint_2"/>
    <property type="match status" value="1"/>
</dbReference>
<dbReference type="InterPro" id="IPR028992">
    <property type="entry name" value="Hedgehog/Intein_dom"/>
</dbReference>
<evidence type="ECO:0000313" key="4">
    <source>
        <dbReference type="Proteomes" id="UP000049222"/>
    </source>
</evidence>
<evidence type="ECO:0000259" key="2">
    <source>
        <dbReference type="Pfam" id="PF13403"/>
    </source>
</evidence>
<organism evidence="3 4">
    <name type="scientific">Jannaschia donghaensis</name>
    <dbReference type="NCBI Taxonomy" id="420998"/>
    <lineage>
        <taxon>Bacteria</taxon>
        <taxon>Pseudomonadati</taxon>
        <taxon>Pseudomonadota</taxon>
        <taxon>Alphaproteobacteria</taxon>
        <taxon>Rhodobacterales</taxon>
        <taxon>Roseobacteraceae</taxon>
        <taxon>Jannaschia</taxon>
    </lineage>
</organism>
<feature type="domain" description="Hedgehog/Intein (Hint)" evidence="2">
    <location>
        <begin position="167"/>
        <end position="310"/>
    </location>
</feature>
<evidence type="ECO:0000256" key="1">
    <source>
        <dbReference type="SAM" id="MobiDB-lite"/>
    </source>
</evidence>
<accession>A0A0M6YHN7</accession>
<dbReference type="OrthoDB" id="7655157at2"/>
<dbReference type="InterPro" id="IPR036844">
    <property type="entry name" value="Hint_dom_sf"/>
</dbReference>
<feature type="compositionally biased region" description="Pro residues" evidence="1">
    <location>
        <begin position="134"/>
        <end position="146"/>
    </location>
</feature>